<dbReference type="OrthoDB" id="9801888at2"/>
<sequence length="467" mass="53747">MKSILDIEVSCFAYYNEVNHPKTVNLLAWLTSTKYKDKVDLIRSLDDKKERGLLKSKLPAITPSAILKNRISEIPLNEKLIKHTGFIQIDIDLAKGNIEISNWNDLKDEISKLPQIAYFGLSASGKGYWGLIPIPPDPDNHSGYFDTLHGIFLHQWGIELDGLPKNITSLRGYSYDLDAYFNHEAKTFTVLKKPVTVAKIPPKINPAPVTDGKYQWIENWILSKISEAMPGDRHNARLKYSRLAGGLIAGGYLPASVEQSIIDSYLSQYGNEDTKEIQDREIEAVKYGIAEGIKAPATPPPIRCLFVAFTDIKDYSDKAFKIWQGDDKFYIPKSTVFEILDFGFYVLEYYLKKERKKDDRKPPAYQSTAWKEFPFDADPIHQIIEKKTLIHDDYQTEFDSTEAEIRETEKRNQRLRSDIERIKQESQGMESLFIQVATLVKWEWIEPGCIKEPQGKDRLFRLKYYTT</sequence>
<dbReference type="Proteomes" id="UP000240708">
    <property type="component" value="Unassembled WGS sequence"/>
</dbReference>
<name>A0A2P8E0M2_9BACT</name>
<evidence type="ECO:0000256" key="1">
    <source>
        <dbReference type="SAM" id="Coils"/>
    </source>
</evidence>
<keyword evidence="1" id="KW-0175">Coiled coil</keyword>
<accession>A0A2P8E0M2</accession>
<feature type="coiled-coil region" evidence="1">
    <location>
        <begin position="391"/>
        <end position="432"/>
    </location>
</feature>
<protein>
    <submittedName>
        <fullName evidence="3">VirE-like protein</fullName>
    </submittedName>
</protein>
<evidence type="ECO:0000313" key="3">
    <source>
        <dbReference type="EMBL" id="PSL03026.1"/>
    </source>
</evidence>
<feature type="domain" description="BT4734-like N-terminal" evidence="2">
    <location>
        <begin position="54"/>
        <end position="181"/>
    </location>
</feature>
<keyword evidence="4" id="KW-1185">Reference proteome</keyword>
<dbReference type="Pfam" id="PF08800">
    <property type="entry name" value="BT4734-like_N"/>
    <property type="match status" value="1"/>
</dbReference>
<dbReference type="RefSeq" id="WP_106568025.1">
    <property type="nucleotide sequence ID" value="NZ_PYGF01000008.1"/>
</dbReference>
<gene>
    <name evidence="3" type="ORF">CLV48_108136</name>
</gene>
<proteinExistence type="predicted"/>
<evidence type="ECO:0000313" key="4">
    <source>
        <dbReference type="Proteomes" id="UP000240708"/>
    </source>
</evidence>
<evidence type="ECO:0000259" key="2">
    <source>
        <dbReference type="Pfam" id="PF08800"/>
    </source>
</evidence>
<dbReference type="EMBL" id="PYGF01000008">
    <property type="protein sequence ID" value="PSL03026.1"/>
    <property type="molecule type" value="Genomic_DNA"/>
</dbReference>
<dbReference type="AlphaFoldDB" id="A0A2P8E0M2"/>
<comment type="caution">
    <text evidence="3">The sequence shown here is derived from an EMBL/GenBank/DDBJ whole genome shotgun (WGS) entry which is preliminary data.</text>
</comment>
<dbReference type="InterPro" id="IPR014907">
    <property type="entry name" value="BT4734-like_N"/>
</dbReference>
<reference evidence="3 4" key="1">
    <citation type="submission" date="2018-03" db="EMBL/GenBank/DDBJ databases">
        <title>Genomic Encyclopedia of Archaeal and Bacterial Type Strains, Phase II (KMG-II): from individual species to whole genera.</title>
        <authorList>
            <person name="Goeker M."/>
        </authorList>
    </citation>
    <scope>NUCLEOTIDE SEQUENCE [LARGE SCALE GENOMIC DNA]</scope>
    <source>
        <strain evidence="3 4">DSM 28057</strain>
    </source>
</reference>
<organism evidence="3 4">
    <name type="scientific">Cecembia rubra</name>
    <dbReference type="NCBI Taxonomy" id="1485585"/>
    <lineage>
        <taxon>Bacteria</taxon>
        <taxon>Pseudomonadati</taxon>
        <taxon>Bacteroidota</taxon>
        <taxon>Cytophagia</taxon>
        <taxon>Cytophagales</taxon>
        <taxon>Cyclobacteriaceae</taxon>
        <taxon>Cecembia</taxon>
    </lineage>
</organism>